<evidence type="ECO:0000259" key="11">
    <source>
        <dbReference type="PROSITE" id="PS51371"/>
    </source>
</evidence>
<dbReference type="KEGG" id="dvn:HQ394_15825"/>
<dbReference type="SMART" id="SM00116">
    <property type="entry name" value="CBS"/>
    <property type="match status" value="1"/>
</dbReference>
<dbReference type="SMART" id="SM00924">
    <property type="entry name" value="MgtE_N"/>
    <property type="match status" value="1"/>
</dbReference>
<reference evidence="12 13" key="1">
    <citation type="submission" date="2020-05" db="EMBL/GenBank/DDBJ databases">
        <title>Complete closed genome sequence of Defluviicoccus vanus.</title>
        <authorList>
            <person name="Bessarab I."/>
            <person name="Arumugam K."/>
            <person name="Maszenan A.M."/>
            <person name="Seviour R.J."/>
            <person name="Williams R.B."/>
        </authorList>
    </citation>
    <scope>NUCLEOTIDE SEQUENCE [LARGE SCALE GENOMIC DNA]</scope>
    <source>
        <strain evidence="12 13">Ben 114</strain>
    </source>
</reference>
<keyword evidence="6 9" id="KW-1133">Transmembrane helix</keyword>
<evidence type="ECO:0000256" key="10">
    <source>
        <dbReference type="SAM" id="MobiDB-lite"/>
    </source>
</evidence>
<keyword evidence="9" id="KW-0479">Metal-binding</keyword>
<dbReference type="SUPFAM" id="SSF161093">
    <property type="entry name" value="MgtE membrane domain-like"/>
    <property type="match status" value="1"/>
</dbReference>
<dbReference type="Pfam" id="PF00571">
    <property type="entry name" value="CBS"/>
    <property type="match status" value="1"/>
</dbReference>
<proteinExistence type="inferred from homology"/>
<dbReference type="InterPro" id="IPR000644">
    <property type="entry name" value="CBS_dom"/>
</dbReference>
<dbReference type="PROSITE" id="PS51371">
    <property type="entry name" value="CBS"/>
    <property type="match status" value="1"/>
</dbReference>
<keyword evidence="9" id="KW-1003">Cell membrane</keyword>
<dbReference type="InterPro" id="IPR036739">
    <property type="entry name" value="SLC41_membr_dom_sf"/>
</dbReference>
<keyword evidence="7 9" id="KW-0472">Membrane</keyword>
<evidence type="ECO:0000256" key="3">
    <source>
        <dbReference type="ARBA" id="ARBA00022448"/>
    </source>
</evidence>
<evidence type="ECO:0000256" key="2">
    <source>
        <dbReference type="ARBA" id="ARBA00009749"/>
    </source>
</evidence>
<dbReference type="GO" id="GO:0005886">
    <property type="term" value="C:plasma membrane"/>
    <property type="evidence" value="ECO:0007669"/>
    <property type="project" value="UniProtKB-SubCell"/>
</dbReference>
<protein>
    <recommendedName>
        <fullName evidence="9">Magnesium transporter MgtE</fullName>
    </recommendedName>
</protein>
<feature type="transmembrane region" description="Helical" evidence="9">
    <location>
        <begin position="383"/>
        <end position="404"/>
    </location>
</feature>
<feature type="transmembrane region" description="Helical" evidence="9">
    <location>
        <begin position="448"/>
        <end position="471"/>
    </location>
</feature>
<evidence type="ECO:0000256" key="8">
    <source>
        <dbReference type="PROSITE-ProRule" id="PRU00703"/>
    </source>
</evidence>
<dbReference type="Proteomes" id="UP000516369">
    <property type="component" value="Chromosome"/>
</dbReference>
<sequence>MRQDLSDHAPETELAENQEVSHDLLPRRVEAIREALAAEDKAKVNALLLALHDADVAALLENLSVEDRRDLVPLIRLEERPDVLAELDENVRDEVISQLSVAETAAAVASLETDDAVYVLETLDASEQRQVLASIPRLERLLLEEALSYPEDSAGRLMQRELIAVPNFWSVGETIDHLRYMHAQMPDRMPYAFHEIYVVDPGHRLEGSVSLDRLVCAAHAAPLASIMIRELRVLRTDTDQEEVAVLFRKRDLIAAPVVHDTSGRLVGVITIDDVVDVIDETYEDEIMHLGGVGADDLHRHTLATARARFTWLLVNLGTAVLASLVIGMFDATIEHMVALAVLMPIVASMGGNAGTQTLTVFVRALAMRELTTSNALRVIAKELLVGLINGGLFAVIAGGIAWLWFDSPFIAGIIGAAMIINLVVAALAGAIIPLVIERLRVDPAVASAVFVTTVTDVVGFFAFLGLASWFIR</sequence>
<name>A0A7H1N488_9PROT</name>
<dbReference type="Gene3D" id="3.10.580.10">
    <property type="entry name" value="CBS-domain"/>
    <property type="match status" value="1"/>
</dbReference>
<keyword evidence="8" id="KW-0129">CBS domain</keyword>
<evidence type="ECO:0000256" key="1">
    <source>
        <dbReference type="ARBA" id="ARBA00004141"/>
    </source>
</evidence>
<comment type="function">
    <text evidence="9">Acts as a magnesium transporter.</text>
</comment>
<dbReference type="InterPro" id="IPR006668">
    <property type="entry name" value="Mg_transptr_MgtE_intracell_dom"/>
</dbReference>
<dbReference type="Gene3D" id="1.25.60.10">
    <property type="entry name" value="MgtE N-terminal domain-like"/>
    <property type="match status" value="1"/>
</dbReference>
<dbReference type="CDD" id="cd04606">
    <property type="entry name" value="CBS_pair_Mg_transporter"/>
    <property type="match status" value="1"/>
</dbReference>
<organism evidence="12 13">
    <name type="scientific">Defluviicoccus vanus</name>
    <dbReference type="NCBI Taxonomy" id="111831"/>
    <lineage>
        <taxon>Bacteria</taxon>
        <taxon>Pseudomonadati</taxon>
        <taxon>Pseudomonadota</taxon>
        <taxon>Alphaproteobacteria</taxon>
        <taxon>Rhodospirillales</taxon>
        <taxon>Rhodospirillaceae</taxon>
        <taxon>Defluviicoccus</taxon>
    </lineage>
</organism>
<evidence type="ECO:0000256" key="4">
    <source>
        <dbReference type="ARBA" id="ARBA00022692"/>
    </source>
</evidence>
<feature type="compositionally biased region" description="Basic and acidic residues" evidence="10">
    <location>
        <begin position="1"/>
        <end position="11"/>
    </location>
</feature>
<evidence type="ECO:0000256" key="9">
    <source>
        <dbReference type="RuleBase" id="RU362011"/>
    </source>
</evidence>
<dbReference type="GO" id="GO:0015095">
    <property type="term" value="F:magnesium ion transmembrane transporter activity"/>
    <property type="evidence" value="ECO:0007669"/>
    <property type="project" value="UniProtKB-UniRule"/>
</dbReference>
<evidence type="ECO:0000313" key="12">
    <source>
        <dbReference type="EMBL" id="QNT70524.1"/>
    </source>
</evidence>
<evidence type="ECO:0000313" key="13">
    <source>
        <dbReference type="Proteomes" id="UP000516369"/>
    </source>
</evidence>
<dbReference type="InterPro" id="IPR006667">
    <property type="entry name" value="SLC41_membr_dom"/>
</dbReference>
<accession>A0A7H1N488</accession>
<keyword evidence="4 9" id="KW-0812">Transmembrane</keyword>
<evidence type="ECO:0000256" key="6">
    <source>
        <dbReference type="ARBA" id="ARBA00022989"/>
    </source>
</evidence>
<feature type="transmembrane region" description="Helical" evidence="9">
    <location>
        <begin position="410"/>
        <end position="436"/>
    </location>
</feature>
<dbReference type="InterPro" id="IPR038076">
    <property type="entry name" value="MgtE_N_sf"/>
</dbReference>
<feature type="transmembrane region" description="Helical" evidence="9">
    <location>
        <begin position="335"/>
        <end position="362"/>
    </location>
</feature>
<keyword evidence="5 9" id="KW-0460">Magnesium</keyword>
<comment type="subcellular location">
    <subcellularLocation>
        <location evidence="9">Cell membrane</location>
        <topology evidence="9">Multi-pass membrane protein</topology>
    </subcellularLocation>
    <subcellularLocation>
        <location evidence="1">Membrane</location>
        <topology evidence="1">Multi-pass membrane protein</topology>
    </subcellularLocation>
</comment>
<dbReference type="SUPFAM" id="SSF54631">
    <property type="entry name" value="CBS-domain pair"/>
    <property type="match status" value="1"/>
</dbReference>
<feature type="domain" description="CBS" evidence="11">
    <location>
        <begin position="227"/>
        <end position="285"/>
    </location>
</feature>
<keyword evidence="13" id="KW-1185">Reference proteome</keyword>
<dbReference type="InterPro" id="IPR006669">
    <property type="entry name" value="MgtE_transporter"/>
</dbReference>
<keyword evidence="3 9" id="KW-0813">Transport</keyword>
<dbReference type="InterPro" id="IPR046342">
    <property type="entry name" value="CBS_dom_sf"/>
</dbReference>
<dbReference type="RefSeq" id="WP_190261003.1">
    <property type="nucleotide sequence ID" value="NZ_CP053923.1"/>
</dbReference>
<comment type="similarity">
    <text evidence="2 9">Belongs to the SLC41A transporter family.</text>
</comment>
<dbReference type="Pfam" id="PF03448">
    <property type="entry name" value="MgtE_N"/>
    <property type="match status" value="1"/>
</dbReference>
<evidence type="ECO:0000256" key="5">
    <source>
        <dbReference type="ARBA" id="ARBA00022842"/>
    </source>
</evidence>
<evidence type="ECO:0000256" key="7">
    <source>
        <dbReference type="ARBA" id="ARBA00023136"/>
    </source>
</evidence>
<dbReference type="Gene3D" id="1.10.357.20">
    <property type="entry name" value="SLC41 divalent cation transporters, integral membrane domain"/>
    <property type="match status" value="1"/>
</dbReference>
<dbReference type="EMBL" id="CP053923">
    <property type="protein sequence ID" value="QNT70524.1"/>
    <property type="molecule type" value="Genomic_DNA"/>
</dbReference>
<dbReference type="PANTHER" id="PTHR43773:SF1">
    <property type="entry name" value="MAGNESIUM TRANSPORTER MGTE"/>
    <property type="match status" value="1"/>
</dbReference>
<gene>
    <name evidence="12" type="primary">mgtE</name>
    <name evidence="12" type="ORF">HQ394_15825</name>
</gene>
<dbReference type="GO" id="GO:0046872">
    <property type="term" value="F:metal ion binding"/>
    <property type="evidence" value="ECO:0007669"/>
    <property type="project" value="UniProtKB-KW"/>
</dbReference>
<comment type="subunit">
    <text evidence="9">Homodimer.</text>
</comment>
<feature type="region of interest" description="Disordered" evidence="10">
    <location>
        <begin position="1"/>
        <end position="20"/>
    </location>
</feature>
<dbReference type="AlphaFoldDB" id="A0A7H1N488"/>
<dbReference type="PANTHER" id="PTHR43773">
    <property type="entry name" value="MAGNESIUM TRANSPORTER MGTE"/>
    <property type="match status" value="1"/>
</dbReference>
<dbReference type="SUPFAM" id="SSF158791">
    <property type="entry name" value="MgtE N-terminal domain-like"/>
    <property type="match status" value="1"/>
</dbReference>
<feature type="transmembrane region" description="Helical" evidence="9">
    <location>
        <begin position="309"/>
        <end position="329"/>
    </location>
</feature>
<dbReference type="Pfam" id="PF01769">
    <property type="entry name" value="MgtE"/>
    <property type="match status" value="1"/>
</dbReference>
<dbReference type="NCBIfam" id="TIGR00400">
    <property type="entry name" value="mgtE"/>
    <property type="match status" value="1"/>
</dbReference>